<dbReference type="Pfam" id="PF20388">
    <property type="entry name" value="DUF6683"/>
    <property type="match status" value="1"/>
</dbReference>
<accession>A0A5C5TX89</accession>
<evidence type="ECO:0000313" key="4">
    <source>
        <dbReference type="Proteomes" id="UP000319980"/>
    </source>
</evidence>
<reference evidence="3 4" key="1">
    <citation type="journal article" date="2008" name="Int. J. Syst. Evol. Microbiol.">
        <title>Luteimonas marina sp. nov., isolated from seawater.</title>
        <authorList>
            <person name="Baik K.S."/>
            <person name="Park S.C."/>
            <person name="Kim M.S."/>
            <person name="Kim E.M."/>
            <person name="Park C."/>
            <person name="Chun J."/>
            <person name="Seong C.N."/>
        </authorList>
    </citation>
    <scope>NUCLEOTIDE SEQUENCE [LARGE SCALE GENOMIC DNA]</scope>
    <source>
        <strain evidence="3 4">FR1330</strain>
    </source>
</reference>
<dbReference type="AlphaFoldDB" id="A0A5C5TX89"/>
<name>A0A5C5TX89_9GAMM</name>
<keyword evidence="4" id="KW-1185">Reference proteome</keyword>
<dbReference type="EMBL" id="VOHK01000007">
    <property type="protein sequence ID" value="TWT18169.1"/>
    <property type="molecule type" value="Genomic_DNA"/>
</dbReference>
<gene>
    <name evidence="3" type="ORF">FQY83_15635</name>
</gene>
<evidence type="ECO:0000313" key="3">
    <source>
        <dbReference type="EMBL" id="TWT18169.1"/>
    </source>
</evidence>
<feature type="chain" id="PRO_5022987572" evidence="2">
    <location>
        <begin position="23"/>
        <end position="246"/>
    </location>
</feature>
<comment type="caution">
    <text evidence="3">The sequence shown here is derived from an EMBL/GenBank/DDBJ whole genome shotgun (WGS) entry which is preliminary data.</text>
</comment>
<dbReference type="Proteomes" id="UP000319980">
    <property type="component" value="Unassembled WGS sequence"/>
</dbReference>
<feature type="region of interest" description="Disordered" evidence="1">
    <location>
        <begin position="47"/>
        <end position="80"/>
    </location>
</feature>
<keyword evidence="2" id="KW-0732">Signal</keyword>
<feature type="signal peptide" evidence="2">
    <location>
        <begin position="1"/>
        <end position="22"/>
    </location>
</feature>
<protein>
    <submittedName>
        <fullName evidence="3">Uncharacterized protein</fullName>
    </submittedName>
</protein>
<evidence type="ECO:0000256" key="1">
    <source>
        <dbReference type="SAM" id="MobiDB-lite"/>
    </source>
</evidence>
<evidence type="ECO:0000256" key="2">
    <source>
        <dbReference type="SAM" id="SignalP"/>
    </source>
</evidence>
<sequence length="246" mass="26662">MNRPAAFLVLIAALALPGAALAQFEPNATAGLAEGYRMDMLQSLVRDSTIPKPKRAPDGQSRDGGATVPKGAASATRVSYRNEVSTRLRSEILRESTGNARSDELLRPVISSGRLMTEYGKLMRHLDLSSNDIADVMTAYLLVSMEAVNGQTPGARERSAARRAIADKLAASPDLRSLPADDRQVLAERYAYSTLSTGLTFQVLSRANRKAELDEFRTRVRRNVSRSTGIDPARVSMTEAGLTAVR</sequence>
<dbReference type="InterPro" id="IPR046505">
    <property type="entry name" value="DUF6683"/>
</dbReference>
<dbReference type="RefSeq" id="WP_146388909.1">
    <property type="nucleotide sequence ID" value="NZ_VOHK01000007.1"/>
</dbReference>
<proteinExistence type="predicted"/>
<organism evidence="3 4">
    <name type="scientific">Luteimonas marina</name>
    <dbReference type="NCBI Taxonomy" id="488485"/>
    <lineage>
        <taxon>Bacteria</taxon>
        <taxon>Pseudomonadati</taxon>
        <taxon>Pseudomonadota</taxon>
        <taxon>Gammaproteobacteria</taxon>
        <taxon>Lysobacterales</taxon>
        <taxon>Lysobacteraceae</taxon>
        <taxon>Luteimonas</taxon>
    </lineage>
</organism>